<evidence type="ECO:0000256" key="8">
    <source>
        <dbReference type="PIRSR" id="PIRSR601233-1"/>
    </source>
</evidence>
<keyword evidence="12" id="KW-1185">Reference proteome</keyword>
<feature type="binding site" evidence="9">
    <location>
        <begin position="174"/>
        <end position="178"/>
    </location>
    <ligand>
        <name>GMP</name>
        <dbReference type="ChEBI" id="CHEBI:58115"/>
    </ligand>
</feature>
<keyword evidence="5 9" id="KW-0342">GTP-binding</keyword>
<feature type="binding site" evidence="9">
    <location>
        <begin position="354"/>
        <end position="357"/>
    </location>
    <ligand>
        <name>GMP</name>
        <dbReference type="ChEBI" id="CHEBI:58115"/>
    </ligand>
</feature>
<proteinExistence type="predicted"/>
<dbReference type="InterPro" id="IPR001233">
    <property type="entry name" value="RtcB"/>
</dbReference>
<comment type="catalytic activity">
    <reaction evidence="7">
        <text>a 3'-end 3'-phospho-ribonucleotide-RNA + a 5'-end dephospho-ribonucleoside-RNA + GTP = a ribonucleotidyl-ribonucleotide-RNA + GMP + diphosphate</text>
        <dbReference type="Rhea" id="RHEA:68076"/>
        <dbReference type="Rhea" id="RHEA-COMP:10463"/>
        <dbReference type="Rhea" id="RHEA-COMP:13936"/>
        <dbReference type="Rhea" id="RHEA-COMP:17355"/>
        <dbReference type="ChEBI" id="CHEBI:33019"/>
        <dbReference type="ChEBI" id="CHEBI:37565"/>
        <dbReference type="ChEBI" id="CHEBI:58115"/>
        <dbReference type="ChEBI" id="CHEBI:83062"/>
        <dbReference type="ChEBI" id="CHEBI:138284"/>
        <dbReference type="ChEBI" id="CHEBI:173118"/>
        <dbReference type="EC" id="6.5.1.8"/>
    </reaction>
</comment>
<comment type="caution">
    <text evidence="11">The sequence shown here is derived from an EMBL/GenBank/DDBJ whole genome shotgun (WGS) entry which is preliminary data.</text>
</comment>
<feature type="binding site" evidence="10">
    <location>
        <position position="288"/>
    </location>
    <ligand>
        <name>Mn(2+)</name>
        <dbReference type="ChEBI" id="CHEBI:29035"/>
        <label>2</label>
    </ligand>
</feature>
<comment type="cofactor">
    <cofactor evidence="10">
        <name>Mn(2+)</name>
        <dbReference type="ChEBI" id="CHEBI:29035"/>
    </cofactor>
    <text evidence="10">Binds 2 manganese ions per subunit.</text>
</comment>
<dbReference type="SUPFAM" id="SSF103365">
    <property type="entry name" value="Hypothetical protein PH1602"/>
    <property type="match status" value="1"/>
</dbReference>
<evidence type="ECO:0000256" key="10">
    <source>
        <dbReference type="PIRSR" id="PIRSR601233-3"/>
    </source>
</evidence>
<evidence type="ECO:0000256" key="7">
    <source>
        <dbReference type="ARBA" id="ARBA00047746"/>
    </source>
</evidence>
<organism evidence="11 12">
    <name type="scientific">Prymnesium parvum</name>
    <name type="common">Toxic golden alga</name>
    <dbReference type="NCBI Taxonomy" id="97485"/>
    <lineage>
        <taxon>Eukaryota</taxon>
        <taxon>Haptista</taxon>
        <taxon>Haptophyta</taxon>
        <taxon>Prymnesiophyceae</taxon>
        <taxon>Prymnesiales</taxon>
        <taxon>Prymnesiaceae</taxon>
        <taxon>Prymnesium</taxon>
    </lineage>
</organism>
<dbReference type="PANTHER" id="PTHR43749">
    <property type="entry name" value="RNA-SPLICING LIGASE RTCB"/>
    <property type="match status" value="1"/>
</dbReference>
<keyword evidence="6 10" id="KW-0464">Manganese</keyword>
<dbReference type="Gene3D" id="3.90.1860.10">
    <property type="entry name" value="tRNA-splicing ligase RtcB"/>
    <property type="match status" value="1"/>
</dbReference>
<feature type="binding site" evidence="10">
    <location>
        <position position="192"/>
    </location>
    <ligand>
        <name>Mn(2+)</name>
        <dbReference type="ChEBI" id="CHEBI:29035"/>
        <label>2</label>
    </ligand>
</feature>
<feature type="active site" description="GMP-histidine intermediate" evidence="8">
    <location>
        <position position="354"/>
    </location>
</feature>
<dbReference type="GO" id="GO:0006396">
    <property type="term" value="P:RNA processing"/>
    <property type="evidence" value="ECO:0007669"/>
    <property type="project" value="InterPro"/>
</dbReference>
<feature type="binding site" evidence="9">
    <location>
        <begin position="330"/>
        <end position="333"/>
    </location>
    <ligand>
        <name>GMP</name>
        <dbReference type="ChEBI" id="CHEBI:58115"/>
    </ligand>
</feature>
<dbReference type="GO" id="GO:0042245">
    <property type="term" value="P:RNA repair"/>
    <property type="evidence" value="ECO:0007669"/>
    <property type="project" value="TreeGrafter"/>
</dbReference>
<gene>
    <name evidence="11" type="ORF">AB1Y20_012255</name>
</gene>
<feature type="binding site" evidence="9">
    <location>
        <position position="337"/>
    </location>
    <ligand>
        <name>GMP</name>
        <dbReference type="ChEBI" id="CHEBI:58115"/>
    </ligand>
</feature>
<feature type="binding site" evidence="10">
    <location>
        <position position="89"/>
    </location>
    <ligand>
        <name>Mn(2+)</name>
        <dbReference type="ChEBI" id="CHEBI:29035"/>
        <label>1</label>
    </ligand>
</feature>
<dbReference type="AlphaFoldDB" id="A0AB34INK1"/>
<dbReference type="InterPro" id="IPR036025">
    <property type="entry name" value="RtcB-like_sf"/>
</dbReference>
<dbReference type="PANTHER" id="PTHR43749:SF2">
    <property type="entry name" value="RNA-SPLICING LIGASE RTCB"/>
    <property type="match status" value="1"/>
</dbReference>
<evidence type="ECO:0000256" key="2">
    <source>
        <dbReference type="ARBA" id="ARBA00022598"/>
    </source>
</evidence>
<reference evidence="11 12" key="1">
    <citation type="journal article" date="2024" name="Science">
        <title>Giant polyketide synthase enzymes in the biosynthesis of giant marine polyether toxins.</title>
        <authorList>
            <person name="Fallon T.R."/>
            <person name="Shende V.V."/>
            <person name="Wierzbicki I.H."/>
            <person name="Pendleton A.L."/>
            <person name="Watervoot N.F."/>
            <person name="Auber R.P."/>
            <person name="Gonzalez D.J."/>
            <person name="Wisecaver J.H."/>
            <person name="Moore B.S."/>
        </authorList>
    </citation>
    <scope>NUCLEOTIDE SEQUENCE [LARGE SCALE GENOMIC DNA]</scope>
    <source>
        <strain evidence="11 12">12B1</strain>
    </source>
</reference>
<dbReference type="Proteomes" id="UP001515480">
    <property type="component" value="Unassembled WGS sequence"/>
</dbReference>
<accession>A0AB34INK1</accession>
<evidence type="ECO:0000313" key="11">
    <source>
        <dbReference type="EMBL" id="KAL1503787.1"/>
    </source>
</evidence>
<protein>
    <recommendedName>
        <fullName evidence="1">3'-phosphate/5'-hydroxy nucleic acid ligase</fullName>
        <ecNumber evidence="1">6.5.1.8</ecNumber>
    </recommendedName>
</protein>
<dbReference type="GO" id="GO:0005525">
    <property type="term" value="F:GTP binding"/>
    <property type="evidence" value="ECO:0007669"/>
    <property type="project" value="UniProtKB-KW"/>
</dbReference>
<sequence>MAMKPLRLLSRWRHSLPHVLPTEGVPIHLYAEPSEVEPAALAQLHAIACSGAADAFVAAMPDVHLGKGAAVGSVYASRRLVAPNGVGVDIGCGMAAVPVERLWRDDLRPAEAEAVQRALKARVPVGFHAHRSPLREARRTLGALSRETPPSAWLASAAAQPKVEAQLGSLGGGNHFLEVLYDETGQLWLMLHSGSRWIGNHTAEHYNGLAMEQMRADGRRAASGREGKNELNSLRIDSAEGQAYLQDMLWCQAYALANRHAMLELMCEVVQEVMGRGVERDRLINTHHNFCACETCTYTDPATKQQVTEELWVTRKGATSARKGEAGLIPGSMGAGSFVVEGKGEARAWNSCSHGAGRKLSRTAAFKEISQEDFEQSLRGIVCDRDVQLRDEAPQAYKDLNVVMQNQESLVEIKHRLLPLINVKGIDKKSPQLKKATKSAKTK</sequence>
<feature type="binding site" evidence="9">
    <location>
        <position position="424"/>
    </location>
    <ligand>
        <name>GMP</name>
        <dbReference type="ChEBI" id="CHEBI:58115"/>
    </ligand>
</feature>
<evidence type="ECO:0000256" key="4">
    <source>
        <dbReference type="ARBA" id="ARBA00022741"/>
    </source>
</evidence>
<feature type="binding site" evidence="9">
    <location>
        <begin position="288"/>
        <end position="289"/>
    </location>
    <ligand>
        <name>GMP</name>
        <dbReference type="ChEBI" id="CHEBI:58115"/>
    </ligand>
</feature>
<evidence type="ECO:0000313" key="12">
    <source>
        <dbReference type="Proteomes" id="UP001515480"/>
    </source>
</evidence>
<dbReference type="GO" id="GO:0170057">
    <property type="term" value="F:RNA ligase (GTP) activity"/>
    <property type="evidence" value="ECO:0007669"/>
    <property type="project" value="UniProtKB-EC"/>
</dbReference>
<feature type="binding site" evidence="10">
    <location>
        <position position="175"/>
    </location>
    <ligand>
        <name>Mn(2+)</name>
        <dbReference type="ChEBI" id="CHEBI:29035"/>
        <label>1</label>
    </ligand>
</feature>
<dbReference type="GO" id="GO:0006281">
    <property type="term" value="P:DNA repair"/>
    <property type="evidence" value="ECO:0007669"/>
    <property type="project" value="TreeGrafter"/>
</dbReference>
<dbReference type="GO" id="GO:0003909">
    <property type="term" value="F:DNA ligase activity"/>
    <property type="evidence" value="ECO:0007669"/>
    <property type="project" value="TreeGrafter"/>
</dbReference>
<evidence type="ECO:0000256" key="3">
    <source>
        <dbReference type="ARBA" id="ARBA00022723"/>
    </source>
</evidence>
<evidence type="ECO:0000256" key="5">
    <source>
        <dbReference type="ARBA" id="ARBA00023134"/>
    </source>
</evidence>
<keyword evidence="4 9" id="KW-0547">Nucleotide-binding</keyword>
<evidence type="ECO:0000256" key="6">
    <source>
        <dbReference type="ARBA" id="ARBA00023211"/>
    </source>
</evidence>
<name>A0AB34INK1_PRYPA</name>
<dbReference type="InterPro" id="IPR052915">
    <property type="entry name" value="RtcB-like"/>
</dbReference>
<keyword evidence="3 10" id="KW-0479">Metal-binding</keyword>
<dbReference type="EMBL" id="JBGBPQ010000021">
    <property type="protein sequence ID" value="KAL1503787.1"/>
    <property type="molecule type" value="Genomic_DNA"/>
</dbReference>
<dbReference type="GO" id="GO:0030145">
    <property type="term" value="F:manganese ion binding"/>
    <property type="evidence" value="ECO:0007669"/>
    <property type="project" value="TreeGrafter"/>
</dbReference>
<dbReference type="EC" id="6.5.1.8" evidence="1"/>
<keyword evidence="2" id="KW-0436">Ligase</keyword>
<dbReference type="Pfam" id="PF01139">
    <property type="entry name" value="RtcB"/>
    <property type="match status" value="1"/>
</dbReference>
<evidence type="ECO:0000256" key="1">
    <source>
        <dbReference type="ARBA" id="ARBA00012726"/>
    </source>
</evidence>
<evidence type="ECO:0000256" key="9">
    <source>
        <dbReference type="PIRSR" id="PIRSR601233-2"/>
    </source>
</evidence>